<evidence type="ECO:0000313" key="3">
    <source>
        <dbReference type="Proteomes" id="UP000008811"/>
    </source>
</evidence>
<evidence type="ECO:0000313" key="2">
    <source>
        <dbReference type="EMBL" id="ACF11532.1"/>
    </source>
</evidence>
<reference evidence="2" key="1">
    <citation type="submission" date="2008-06" db="EMBL/GenBank/DDBJ databases">
        <title>Complete sequence of Chlorobaculum parvum NCIB 8327.</title>
        <authorList>
            <consortium name="US DOE Joint Genome Institute"/>
            <person name="Lucas S."/>
            <person name="Copeland A."/>
            <person name="Lapidus A."/>
            <person name="Glavina del Rio T."/>
            <person name="Dalin E."/>
            <person name="Tice H."/>
            <person name="Bruce D."/>
            <person name="Goodwin L."/>
            <person name="Pitluck S."/>
            <person name="Schmutz J."/>
            <person name="Larimer F."/>
            <person name="Land M."/>
            <person name="Hauser L."/>
            <person name="Kyrpides N."/>
            <person name="Mikhailova N."/>
            <person name="Zhao F."/>
            <person name="Li T."/>
            <person name="Liu Z."/>
            <person name="Overmann J."/>
            <person name="Bryant D.A."/>
            <person name="Richardson P."/>
        </authorList>
    </citation>
    <scope>NUCLEOTIDE SEQUENCE [LARGE SCALE GENOMIC DNA]</scope>
    <source>
        <strain evidence="2">NCIB 8327</strain>
    </source>
</reference>
<dbReference type="OrthoDB" id="597143at2"/>
<feature type="compositionally biased region" description="Polar residues" evidence="1">
    <location>
        <begin position="215"/>
        <end position="229"/>
    </location>
</feature>
<dbReference type="HOGENOM" id="CLU_1114967_0_0_10"/>
<feature type="region of interest" description="Disordered" evidence="1">
    <location>
        <begin position="205"/>
        <end position="274"/>
    </location>
</feature>
<dbReference type="EMBL" id="CP001099">
    <property type="protein sequence ID" value="ACF11532.1"/>
    <property type="molecule type" value="Genomic_DNA"/>
</dbReference>
<feature type="compositionally biased region" description="Polar residues" evidence="1">
    <location>
        <begin position="239"/>
        <end position="254"/>
    </location>
</feature>
<dbReference type="Proteomes" id="UP000008811">
    <property type="component" value="Chromosome"/>
</dbReference>
<organism evidence="2 3">
    <name type="scientific">Chlorobaculum parvum (strain DSM 263 / NCIMB 8327)</name>
    <name type="common">Chlorobium vibrioforme subsp. thiosulfatophilum</name>
    <dbReference type="NCBI Taxonomy" id="517417"/>
    <lineage>
        <taxon>Bacteria</taxon>
        <taxon>Pseudomonadati</taxon>
        <taxon>Chlorobiota</taxon>
        <taxon>Chlorobiia</taxon>
        <taxon>Chlorobiales</taxon>
        <taxon>Chlorobiaceae</taxon>
        <taxon>Chlorobaculum</taxon>
    </lineage>
</organism>
<dbReference type="KEGG" id="cpc:Cpar_1125"/>
<dbReference type="STRING" id="517417.Cpar_1125"/>
<protein>
    <submittedName>
        <fullName evidence="2">Uncharacterized protein</fullName>
    </submittedName>
</protein>
<evidence type="ECO:0000256" key="1">
    <source>
        <dbReference type="SAM" id="MobiDB-lite"/>
    </source>
</evidence>
<dbReference type="AlphaFoldDB" id="B3QNM9"/>
<dbReference type="eggNOG" id="ENOG50337XZ">
    <property type="taxonomic scope" value="Bacteria"/>
</dbReference>
<name>B3QNM9_CHLP8</name>
<keyword evidence="3" id="KW-1185">Reference proteome</keyword>
<sequence>MDLFSFLPFRDEMVKVYHGLTSNATHTSDKPVFAELKVRHYAAPSNEVSEVIVNKVESWVGWDLKSEKTAVGGMKSIRAEVSSFALLGMKIDVTFGLIEETDVNGLKITTVNAKAHTRIDARGDLGESRRMLRMMLASLDFEFRPQILSEDDYVLRSLDPKNSSSAFQQLFDETKLEHRSSNPKPKAIELKKPAKQSIELKKPSKQTIELKKPATKQTIEFKSSRNGGETANAPEPISPIQNGTPAETPASTGQEEAKKPSRPKITVVSLKKNS</sequence>
<gene>
    <name evidence="2" type="ordered locus">Cpar_1125</name>
</gene>
<accession>B3QNM9</accession>
<proteinExistence type="predicted"/>
<dbReference type="RefSeq" id="WP_012502365.1">
    <property type="nucleotide sequence ID" value="NC_011027.1"/>
</dbReference>